<feature type="region of interest" description="Disordered" evidence="1">
    <location>
        <begin position="169"/>
        <end position="197"/>
    </location>
</feature>
<reference evidence="4 5" key="1">
    <citation type="journal article" date="2016" name="Mol. Biol. Evol.">
        <title>Comparative Genomics of Early-Diverging Mushroom-Forming Fungi Provides Insights into the Origins of Lignocellulose Decay Capabilities.</title>
        <authorList>
            <person name="Nagy L.G."/>
            <person name="Riley R."/>
            <person name="Tritt A."/>
            <person name="Adam C."/>
            <person name="Daum C."/>
            <person name="Floudas D."/>
            <person name="Sun H."/>
            <person name="Yadav J.S."/>
            <person name="Pangilinan J."/>
            <person name="Larsson K.H."/>
            <person name="Matsuura K."/>
            <person name="Barry K."/>
            <person name="Labutti K."/>
            <person name="Kuo R."/>
            <person name="Ohm R.A."/>
            <person name="Bhattacharya S.S."/>
            <person name="Shirouzu T."/>
            <person name="Yoshinaga Y."/>
            <person name="Martin F.M."/>
            <person name="Grigoriev I.V."/>
            <person name="Hibbett D.S."/>
        </authorList>
    </citation>
    <scope>NUCLEOTIDE SEQUENCE [LARGE SCALE GENOMIC DNA]</scope>
    <source>
        <strain evidence="4 5">TUFC12733</strain>
    </source>
</reference>
<evidence type="ECO:0008006" key="6">
    <source>
        <dbReference type="Google" id="ProtNLM"/>
    </source>
</evidence>
<name>A0A167MH82_CALVF</name>
<feature type="compositionally biased region" description="Low complexity" evidence="1">
    <location>
        <begin position="169"/>
        <end position="186"/>
    </location>
</feature>
<feature type="chain" id="PRO_5007890307" description="Mid2 domain-containing protein" evidence="3">
    <location>
        <begin position="26"/>
        <end position="417"/>
    </location>
</feature>
<feature type="region of interest" description="Disordered" evidence="1">
    <location>
        <begin position="297"/>
        <end position="417"/>
    </location>
</feature>
<feature type="compositionally biased region" description="Low complexity" evidence="1">
    <location>
        <begin position="336"/>
        <end position="363"/>
    </location>
</feature>
<feature type="region of interest" description="Disordered" evidence="1">
    <location>
        <begin position="238"/>
        <end position="278"/>
    </location>
</feature>
<protein>
    <recommendedName>
        <fullName evidence="6">Mid2 domain-containing protein</fullName>
    </recommendedName>
</protein>
<keyword evidence="2" id="KW-0472">Membrane</keyword>
<dbReference type="AlphaFoldDB" id="A0A167MH82"/>
<keyword evidence="2" id="KW-0812">Transmembrane</keyword>
<evidence type="ECO:0000313" key="5">
    <source>
        <dbReference type="Proteomes" id="UP000076738"/>
    </source>
</evidence>
<keyword evidence="3" id="KW-0732">Signal</keyword>
<feature type="signal peptide" evidence="3">
    <location>
        <begin position="1"/>
        <end position="25"/>
    </location>
</feature>
<evidence type="ECO:0000256" key="3">
    <source>
        <dbReference type="SAM" id="SignalP"/>
    </source>
</evidence>
<dbReference type="STRING" id="1330018.A0A167MH82"/>
<proteinExistence type="predicted"/>
<feature type="transmembrane region" description="Helical" evidence="2">
    <location>
        <begin position="203"/>
        <end position="228"/>
    </location>
</feature>
<evidence type="ECO:0000313" key="4">
    <source>
        <dbReference type="EMBL" id="KZO96706.1"/>
    </source>
</evidence>
<dbReference type="Proteomes" id="UP000076738">
    <property type="component" value="Unassembled WGS sequence"/>
</dbReference>
<evidence type="ECO:0000256" key="1">
    <source>
        <dbReference type="SAM" id="MobiDB-lite"/>
    </source>
</evidence>
<evidence type="ECO:0000256" key="2">
    <source>
        <dbReference type="SAM" id="Phobius"/>
    </source>
</evidence>
<dbReference type="OrthoDB" id="2576311at2759"/>
<dbReference type="EMBL" id="KV417283">
    <property type="protein sequence ID" value="KZO96706.1"/>
    <property type="molecule type" value="Genomic_DNA"/>
</dbReference>
<accession>A0A167MH82</accession>
<keyword evidence="2" id="KW-1133">Transmembrane helix</keyword>
<gene>
    <name evidence="4" type="ORF">CALVIDRAFT_563774</name>
</gene>
<organism evidence="4 5">
    <name type="scientific">Calocera viscosa (strain TUFC12733)</name>
    <dbReference type="NCBI Taxonomy" id="1330018"/>
    <lineage>
        <taxon>Eukaryota</taxon>
        <taxon>Fungi</taxon>
        <taxon>Dikarya</taxon>
        <taxon>Basidiomycota</taxon>
        <taxon>Agaricomycotina</taxon>
        <taxon>Dacrymycetes</taxon>
        <taxon>Dacrymycetales</taxon>
        <taxon>Dacrymycetaceae</taxon>
        <taxon>Calocera</taxon>
    </lineage>
</organism>
<keyword evidence="5" id="KW-1185">Reference proteome</keyword>
<feature type="compositionally biased region" description="Polar residues" evidence="1">
    <location>
        <begin position="299"/>
        <end position="310"/>
    </location>
</feature>
<sequence>MLSSRRSRALVGLLSLAAALEKVHAQGTTNATCTRNFWEYNDEGQSPCLVWAQLQAVCLKQIIVTPLNGTGYQYYPPYLSGQIDDCNCNVVSYNLMAGCSWCQTDILSSNWVSESTWASGCTSYDSTGIPSDVEAAAIDIPSWAFLPSNGSVWVPQNAQAVATGAVTPTATLPTSTGSSGVSSTGSLHPSASGGGQPEAPVPVAAIAGGVAGGVVALIALALLVWYLLRRRRQLSEPRTPVDLADPHPPDPSPYFLNPLPGARPASGEEEGKPSPGASPAWAGGYAYAPVSTGWEGSSPPLSTAGHTNLSMPLAGGAGGGERDALGIPRMAPPSAPLSALSAASATPSGSSTPSATAGHSPASVNPARMYDGGAGAGPALPTYEQARAAGGSEQARSLQAAAAEGGKRPRSGGSGGR</sequence>